<dbReference type="AlphaFoldDB" id="A0A810NA39"/>
<dbReference type="CDD" id="cd07043">
    <property type="entry name" value="STAS_anti-anti-sigma_factors"/>
    <property type="match status" value="1"/>
</dbReference>
<proteinExistence type="predicted"/>
<dbReference type="InterPro" id="IPR058548">
    <property type="entry name" value="MlaB-like_STAS"/>
</dbReference>
<organism evidence="2 3">
    <name type="scientific">Polymorphospora rubra</name>
    <dbReference type="NCBI Taxonomy" id="338584"/>
    <lineage>
        <taxon>Bacteria</taxon>
        <taxon>Bacillati</taxon>
        <taxon>Actinomycetota</taxon>
        <taxon>Actinomycetes</taxon>
        <taxon>Micromonosporales</taxon>
        <taxon>Micromonosporaceae</taxon>
        <taxon>Polymorphospora</taxon>
    </lineage>
</organism>
<dbReference type="Proteomes" id="UP000680866">
    <property type="component" value="Chromosome"/>
</dbReference>
<dbReference type="PROSITE" id="PS50801">
    <property type="entry name" value="STAS"/>
    <property type="match status" value="1"/>
</dbReference>
<feature type="domain" description="STAS" evidence="1">
    <location>
        <begin position="28"/>
        <end position="113"/>
    </location>
</feature>
<accession>A0A810NA39</accession>
<dbReference type="EMBL" id="AP023359">
    <property type="protein sequence ID" value="BCJ69940.1"/>
    <property type="molecule type" value="Genomic_DNA"/>
</dbReference>
<keyword evidence="3" id="KW-1185">Reference proteome</keyword>
<dbReference type="Pfam" id="PF13466">
    <property type="entry name" value="STAS_2"/>
    <property type="match status" value="1"/>
</dbReference>
<gene>
    <name evidence="2" type="ORF">Prubr_69610</name>
</gene>
<evidence type="ECO:0000313" key="2">
    <source>
        <dbReference type="EMBL" id="BCJ69940.1"/>
    </source>
</evidence>
<protein>
    <recommendedName>
        <fullName evidence="1">STAS domain-containing protein</fullName>
    </recommendedName>
</protein>
<dbReference type="Gene3D" id="3.30.750.24">
    <property type="entry name" value="STAS domain"/>
    <property type="match status" value="1"/>
</dbReference>
<dbReference type="KEGG" id="pry:Prubr_69610"/>
<dbReference type="SUPFAM" id="SSF52091">
    <property type="entry name" value="SpoIIaa-like"/>
    <property type="match status" value="1"/>
</dbReference>
<evidence type="ECO:0000313" key="3">
    <source>
        <dbReference type="Proteomes" id="UP000680866"/>
    </source>
</evidence>
<evidence type="ECO:0000259" key="1">
    <source>
        <dbReference type="PROSITE" id="PS50801"/>
    </source>
</evidence>
<dbReference type="InterPro" id="IPR002645">
    <property type="entry name" value="STAS_dom"/>
</dbReference>
<dbReference type="InterPro" id="IPR036513">
    <property type="entry name" value="STAS_dom_sf"/>
</dbReference>
<reference evidence="2" key="1">
    <citation type="submission" date="2020-08" db="EMBL/GenBank/DDBJ databases">
        <title>Whole genome shotgun sequence of Polymorphospora rubra NBRC 101157.</title>
        <authorList>
            <person name="Komaki H."/>
            <person name="Tamura T."/>
        </authorList>
    </citation>
    <scope>NUCLEOTIDE SEQUENCE</scope>
    <source>
        <strain evidence="2">NBRC 101157</strain>
    </source>
</reference>
<sequence length="135" mass="14059">MIGMLRGERAGAVPLVMRVDVVDPVRPVVTVGGDLDFQTSGSLRAELARLLDGGAAARVTLDVAGLRFIDSTGLAVIVHAWRVGHESGTAFDLRGTPPFLATILEVTGVGELLARPAARPDTAWGAADATWETTG</sequence>
<name>A0A810NA39_9ACTN</name>